<keyword evidence="2" id="KW-1185">Reference proteome</keyword>
<dbReference type="PANTHER" id="PTHR43190:SF3">
    <property type="entry name" value="N-ACETYL-D-GLUCOSAMINE KINASE"/>
    <property type="match status" value="1"/>
</dbReference>
<organism evidence="1 2">
    <name type="scientific">Segatella copri</name>
    <dbReference type="NCBI Taxonomy" id="165179"/>
    <lineage>
        <taxon>Bacteria</taxon>
        <taxon>Pseudomonadati</taxon>
        <taxon>Bacteroidota</taxon>
        <taxon>Bacteroidia</taxon>
        <taxon>Bacteroidales</taxon>
        <taxon>Prevotellaceae</taxon>
        <taxon>Segatella</taxon>
    </lineage>
</organism>
<protein>
    <submittedName>
        <fullName evidence="1">ATPase</fullName>
    </submittedName>
</protein>
<dbReference type="Proteomes" id="UP000384372">
    <property type="component" value="Unassembled WGS sequence"/>
</dbReference>
<dbReference type="OrthoDB" id="871343at2"/>
<dbReference type="AlphaFoldDB" id="A0A6A7W8G2"/>
<dbReference type="InterPro" id="IPR052519">
    <property type="entry name" value="Euk-type_GlcNAc_Kinase"/>
</dbReference>
<name>A0A6A7W8G2_9BACT</name>
<dbReference type="CDD" id="cd24079">
    <property type="entry name" value="ASKHA_NBD_PG1100-like"/>
    <property type="match status" value="1"/>
</dbReference>
<evidence type="ECO:0000313" key="1">
    <source>
        <dbReference type="EMBL" id="MQP10759.1"/>
    </source>
</evidence>
<sequence length="313" mass="34789">MTILIADSGSTKTDWALVDDAGQILFTGKTQGINPFHLSDDDIWKILAEELTLPEVPARVFFYGSGVTESMKPRMEHLLFQQFPQAEVHAESDLLGAARALLGRRSGIACILGTGANSCLYDGEHILLNTPPLGYILGDEGSGAVLGKMFLNGIFKGALPESLKQEYLSWSGLDYPAIINKVYRQPLANRYLASIAPFISMQMKRVEEAAATDNSCQYSEVLSQHTETLRLHAEALHQMVVEAFEQFYQRNITPYLSSSDSSQDSMSLRVAFVGSIAHYFEQPLRQVFEQHHHLTVSQILKAPMKGLVSYHLH</sequence>
<evidence type="ECO:0000313" key="2">
    <source>
        <dbReference type="Proteomes" id="UP000384372"/>
    </source>
</evidence>
<dbReference type="Gene3D" id="1.10.720.160">
    <property type="match status" value="1"/>
</dbReference>
<comment type="caution">
    <text evidence="1">The sequence shown here is derived from an EMBL/GenBank/DDBJ whole genome shotgun (WGS) entry which is preliminary data.</text>
</comment>
<dbReference type="Gene3D" id="3.30.420.40">
    <property type="match status" value="2"/>
</dbReference>
<proteinExistence type="predicted"/>
<dbReference type="EMBL" id="VZAD01000020">
    <property type="protein sequence ID" value="MQP10759.1"/>
    <property type="molecule type" value="Genomic_DNA"/>
</dbReference>
<dbReference type="InterPro" id="IPR043129">
    <property type="entry name" value="ATPase_NBD"/>
</dbReference>
<dbReference type="RefSeq" id="WP_158462625.1">
    <property type="nucleotide sequence ID" value="NZ_VZAD01000020.1"/>
</dbReference>
<dbReference type="PANTHER" id="PTHR43190">
    <property type="entry name" value="N-ACETYL-D-GLUCOSAMINE KINASE"/>
    <property type="match status" value="1"/>
</dbReference>
<accession>A0A6A7W8G2</accession>
<gene>
    <name evidence="1" type="ORF">F7D20_02015</name>
</gene>
<dbReference type="SUPFAM" id="SSF53067">
    <property type="entry name" value="Actin-like ATPase domain"/>
    <property type="match status" value="2"/>
</dbReference>
<reference evidence="1 2" key="1">
    <citation type="submission" date="2019-09" db="EMBL/GenBank/DDBJ databases">
        <title>Distinct polysaccharide growth profiles of human intestinal Prevotella copri isolates.</title>
        <authorList>
            <person name="Fehlner-Peach H."/>
            <person name="Magnabosco C."/>
            <person name="Raghavan V."/>
            <person name="Scher J.U."/>
            <person name="Tett A."/>
            <person name="Cox L.M."/>
            <person name="Gottsegen C."/>
            <person name="Watters A."/>
            <person name="Wiltshire- Gordon J.D."/>
            <person name="Segata N."/>
            <person name="Bonneau R."/>
            <person name="Littman D.R."/>
        </authorList>
    </citation>
    <scope>NUCLEOTIDE SEQUENCE [LARGE SCALE GENOMIC DNA]</scope>
    <source>
        <strain evidence="2">iAQ1173</strain>
    </source>
</reference>